<reference evidence="2" key="2">
    <citation type="submission" date="2020-02" db="EMBL/GenBank/DDBJ databases">
        <authorList>
            <person name="Gilchrist C.L.M."/>
            <person name="Chooi Y.-H."/>
        </authorList>
    </citation>
    <scope>NUCLEOTIDE SEQUENCE</scope>
    <source>
        <strain evidence="2">MST-FP2251</strain>
    </source>
</reference>
<keyword evidence="3" id="KW-1185">Reference proteome</keyword>
<gene>
    <name evidence="2" type="ORF">FE257_012950</name>
</gene>
<dbReference type="EMBL" id="VCAU01000096">
    <property type="protein sequence ID" value="KAF9885428.1"/>
    <property type="molecule type" value="Genomic_DNA"/>
</dbReference>
<evidence type="ECO:0000256" key="1">
    <source>
        <dbReference type="SAM" id="SignalP"/>
    </source>
</evidence>
<comment type="caution">
    <text evidence="2">The sequence shown here is derived from an EMBL/GenBank/DDBJ whole genome shotgun (WGS) entry which is preliminary data.</text>
</comment>
<name>A0AAD4CFQ8_ASPNN</name>
<evidence type="ECO:0000313" key="2">
    <source>
        <dbReference type="EMBL" id="KAF9885428.1"/>
    </source>
</evidence>
<feature type="chain" id="PRO_5042195979" evidence="1">
    <location>
        <begin position="25"/>
        <end position="208"/>
    </location>
</feature>
<sequence>MKTPIPTLLLTLWSILVLLTVVIAIDIHNYQLRNCEGNFARCNNIRPCHCCTVAHEPEGHPPDTPWEHDWVSSSYHDLDSSDQAGISTLWGKKYKLENGHHDPHEQVCLNLAHARSSFWFRNQRPHCRREQACPWIVDGGDHLAVMDSADAMNSTQCALCDEISIDNHLFKVNYDVSANVTAALMRVWNSGGGYDRIPEEIRLLEVKK</sequence>
<dbReference type="AlphaFoldDB" id="A0AAD4CFQ8"/>
<keyword evidence="1" id="KW-0732">Signal</keyword>
<dbReference type="Proteomes" id="UP001194746">
    <property type="component" value="Unassembled WGS sequence"/>
</dbReference>
<reference evidence="2" key="1">
    <citation type="journal article" date="2019" name="Beilstein J. Org. Chem.">
        <title>Nanangenines: drimane sesquiterpenoids as the dominant metabolite cohort of a novel Australian fungus, Aspergillus nanangensis.</title>
        <authorList>
            <person name="Lacey H.J."/>
            <person name="Gilchrist C.L.M."/>
            <person name="Crombie A."/>
            <person name="Kalaitzis J.A."/>
            <person name="Vuong D."/>
            <person name="Rutledge P.J."/>
            <person name="Turner P."/>
            <person name="Pitt J.I."/>
            <person name="Lacey E."/>
            <person name="Chooi Y.H."/>
            <person name="Piggott A.M."/>
        </authorList>
    </citation>
    <scope>NUCLEOTIDE SEQUENCE</scope>
    <source>
        <strain evidence="2">MST-FP2251</strain>
    </source>
</reference>
<accession>A0AAD4CFQ8</accession>
<proteinExistence type="predicted"/>
<organism evidence="2 3">
    <name type="scientific">Aspergillus nanangensis</name>
    <dbReference type="NCBI Taxonomy" id="2582783"/>
    <lineage>
        <taxon>Eukaryota</taxon>
        <taxon>Fungi</taxon>
        <taxon>Dikarya</taxon>
        <taxon>Ascomycota</taxon>
        <taxon>Pezizomycotina</taxon>
        <taxon>Eurotiomycetes</taxon>
        <taxon>Eurotiomycetidae</taxon>
        <taxon>Eurotiales</taxon>
        <taxon>Aspergillaceae</taxon>
        <taxon>Aspergillus</taxon>
        <taxon>Aspergillus subgen. Circumdati</taxon>
    </lineage>
</organism>
<evidence type="ECO:0000313" key="3">
    <source>
        <dbReference type="Proteomes" id="UP001194746"/>
    </source>
</evidence>
<protein>
    <submittedName>
        <fullName evidence="2">Uncharacterized protein</fullName>
    </submittedName>
</protein>
<feature type="signal peptide" evidence="1">
    <location>
        <begin position="1"/>
        <end position="24"/>
    </location>
</feature>